<reference evidence="1 2" key="1">
    <citation type="submission" date="2020-05" db="EMBL/GenBank/DDBJ databases">
        <title>Genome Sequencing of Type Strains.</title>
        <authorList>
            <person name="Lemaire J.F."/>
            <person name="Inderbitzin P."/>
            <person name="Gregorio O.A."/>
            <person name="Collins S.B."/>
            <person name="Wespe N."/>
            <person name="Knight-Connoni V."/>
        </authorList>
    </citation>
    <scope>NUCLEOTIDE SEQUENCE [LARGE SCALE GENOMIC DNA]</scope>
    <source>
        <strain evidence="1 2">DSM 19942</strain>
    </source>
</reference>
<comment type="caution">
    <text evidence="1">The sequence shown here is derived from an EMBL/GenBank/DDBJ whole genome shotgun (WGS) entry which is preliminary data.</text>
</comment>
<gene>
    <name evidence="1" type="ORF">HP548_11905</name>
</gene>
<dbReference type="RefSeq" id="WP_175381740.1">
    <property type="nucleotide sequence ID" value="NZ_CBCRYD010000051.1"/>
</dbReference>
<sequence>MVRNFLKINIIEYRMVSDPNETDQVMIDNGVTDAQFDKAFNLYRDLQNHELPYNDILKKIEAL</sequence>
<keyword evidence="2" id="KW-1185">Reference proteome</keyword>
<name>A0ABX2ML81_9BACL</name>
<accession>A0ABX2ML81</accession>
<dbReference type="GeneID" id="97131418"/>
<dbReference type="EMBL" id="JABMCC010000107">
    <property type="protein sequence ID" value="NUU54782.1"/>
    <property type="molecule type" value="Genomic_DNA"/>
</dbReference>
<protein>
    <submittedName>
        <fullName evidence="1">Uncharacterized protein</fullName>
    </submittedName>
</protein>
<evidence type="ECO:0000313" key="2">
    <source>
        <dbReference type="Proteomes" id="UP000577724"/>
    </source>
</evidence>
<organism evidence="1 2">
    <name type="scientific">Paenibacillus taichungensis</name>
    <dbReference type="NCBI Taxonomy" id="484184"/>
    <lineage>
        <taxon>Bacteria</taxon>
        <taxon>Bacillati</taxon>
        <taxon>Bacillota</taxon>
        <taxon>Bacilli</taxon>
        <taxon>Bacillales</taxon>
        <taxon>Paenibacillaceae</taxon>
        <taxon>Paenibacillus</taxon>
    </lineage>
</organism>
<proteinExistence type="predicted"/>
<evidence type="ECO:0000313" key="1">
    <source>
        <dbReference type="EMBL" id="NUU54782.1"/>
    </source>
</evidence>
<dbReference type="Proteomes" id="UP000577724">
    <property type="component" value="Unassembled WGS sequence"/>
</dbReference>